<dbReference type="GO" id="GO:0008922">
    <property type="term" value="F:long-chain fatty acid [acyl-carrier-protein] ligase activity"/>
    <property type="evidence" value="ECO:0007669"/>
    <property type="project" value="TreeGrafter"/>
</dbReference>
<accession>A0A9R0XP72</accession>
<keyword evidence="8" id="KW-1185">Reference proteome</keyword>
<dbReference type="InterPro" id="IPR000873">
    <property type="entry name" value="AMP-dep_synth/lig_dom"/>
</dbReference>
<dbReference type="GO" id="GO:0106290">
    <property type="term" value="F:trans-cinnamate-CoA ligase activity"/>
    <property type="evidence" value="ECO:0007669"/>
    <property type="project" value="UniProtKB-ARBA"/>
</dbReference>
<comment type="catalytic activity">
    <reaction evidence="4">
        <text>(E)-4-coumaroyl-AMP + CoA = (E)-4-coumaroyl-CoA + AMP + H(+)</text>
        <dbReference type="Rhea" id="RHEA:72423"/>
        <dbReference type="ChEBI" id="CHEBI:15378"/>
        <dbReference type="ChEBI" id="CHEBI:57287"/>
        <dbReference type="ChEBI" id="CHEBI:85008"/>
        <dbReference type="ChEBI" id="CHEBI:192348"/>
        <dbReference type="ChEBI" id="CHEBI:456215"/>
    </reaction>
    <physiologicalReaction direction="left-to-right" evidence="4">
        <dbReference type="Rhea" id="RHEA:72424"/>
    </physiologicalReaction>
</comment>
<reference evidence="7 8" key="1">
    <citation type="submission" date="2017-09" db="EMBL/GenBank/DDBJ databases">
        <authorList>
            <consortium name="International Durum Wheat Genome Sequencing Consortium (IDWGSC)"/>
            <person name="Milanesi L."/>
        </authorList>
    </citation>
    <scope>NUCLEOTIDE SEQUENCE [LARGE SCALE GENOMIC DNA]</scope>
    <source>
        <strain evidence="8">cv. Svevo</strain>
    </source>
</reference>
<dbReference type="EC" id="6.2.1.12" evidence="2"/>
<evidence type="ECO:0000256" key="4">
    <source>
        <dbReference type="ARBA" id="ARBA00034223"/>
    </source>
</evidence>
<evidence type="ECO:0000256" key="1">
    <source>
        <dbReference type="ARBA" id="ARBA00001946"/>
    </source>
</evidence>
<feature type="domain" description="AMP-dependent synthetase/ligase" evidence="6">
    <location>
        <begin position="74"/>
        <end position="351"/>
    </location>
</feature>
<dbReference type="AlphaFoldDB" id="A0A9R0XP72"/>
<dbReference type="PROSITE" id="PS00455">
    <property type="entry name" value="AMP_BINDING"/>
    <property type="match status" value="1"/>
</dbReference>
<dbReference type="InterPro" id="IPR020845">
    <property type="entry name" value="AMP-binding_CS"/>
</dbReference>
<protein>
    <recommendedName>
        <fullName evidence="2">4-coumarate--CoA ligase</fullName>
        <ecNumber evidence="2">6.2.1.12</ecNumber>
    </recommendedName>
</protein>
<comment type="catalytic activity">
    <reaction evidence="3">
        <text>(E)-4-coumarate + ATP + H(+) = (E)-4-coumaroyl-AMP + diphosphate</text>
        <dbReference type="Rhea" id="RHEA:72419"/>
        <dbReference type="ChEBI" id="CHEBI:12876"/>
        <dbReference type="ChEBI" id="CHEBI:15378"/>
        <dbReference type="ChEBI" id="CHEBI:30616"/>
        <dbReference type="ChEBI" id="CHEBI:33019"/>
        <dbReference type="ChEBI" id="CHEBI:192348"/>
    </reaction>
    <physiologicalReaction direction="left-to-right" evidence="3">
        <dbReference type="Rhea" id="RHEA:72420"/>
    </physiologicalReaction>
</comment>
<dbReference type="Gramene" id="TRITD5Bv1G245530.8">
    <property type="protein sequence ID" value="TRITD5Bv1G245530.8"/>
    <property type="gene ID" value="TRITD5Bv1G245530"/>
</dbReference>
<dbReference type="SUPFAM" id="SSF56801">
    <property type="entry name" value="Acetyl-CoA synthetase-like"/>
    <property type="match status" value="1"/>
</dbReference>
<dbReference type="PANTHER" id="PTHR43813:SF9">
    <property type="entry name" value="4-COUMARATE--COA LIGASE"/>
    <property type="match status" value="1"/>
</dbReference>
<organism evidence="7 8">
    <name type="scientific">Triticum turgidum subsp. durum</name>
    <name type="common">Durum wheat</name>
    <name type="synonym">Triticum durum</name>
    <dbReference type="NCBI Taxonomy" id="4567"/>
    <lineage>
        <taxon>Eukaryota</taxon>
        <taxon>Viridiplantae</taxon>
        <taxon>Streptophyta</taxon>
        <taxon>Embryophyta</taxon>
        <taxon>Tracheophyta</taxon>
        <taxon>Spermatophyta</taxon>
        <taxon>Magnoliopsida</taxon>
        <taxon>Liliopsida</taxon>
        <taxon>Poales</taxon>
        <taxon>Poaceae</taxon>
        <taxon>BOP clade</taxon>
        <taxon>Pooideae</taxon>
        <taxon>Triticodae</taxon>
        <taxon>Triticeae</taxon>
        <taxon>Triticinae</taxon>
        <taxon>Triticum</taxon>
    </lineage>
</organism>
<evidence type="ECO:0000259" key="6">
    <source>
        <dbReference type="Pfam" id="PF00501"/>
    </source>
</evidence>
<dbReference type="GO" id="GO:0009507">
    <property type="term" value="C:chloroplast"/>
    <property type="evidence" value="ECO:0007669"/>
    <property type="project" value="TreeGrafter"/>
</dbReference>
<comment type="cofactor">
    <cofactor evidence="1">
        <name>Mg(2+)</name>
        <dbReference type="ChEBI" id="CHEBI:18420"/>
    </cofactor>
</comment>
<dbReference type="Gene3D" id="3.40.50.12780">
    <property type="entry name" value="N-terminal domain of ligase-like"/>
    <property type="match status" value="1"/>
</dbReference>
<gene>
    <name evidence="7" type="ORF">TRITD_5Bv1G245530</name>
</gene>
<evidence type="ECO:0000256" key="5">
    <source>
        <dbReference type="ARBA" id="ARBA00034252"/>
    </source>
</evidence>
<evidence type="ECO:0000256" key="2">
    <source>
        <dbReference type="ARBA" id="ARBA00012959"/>
    </source>
</evidence>
<evidence type="ECO:0000313" key="7">
    <source>
        <dbReference type="EMBL" id="VAI40166.1"/>
    </source>
</evidence>
<dbReference type="InterPro" id="IPR042099">
    <property type="entry name" value="ANL_N_sf"/>
</dbReference>
<dbReference type="GO" id="GO:0016207">
    <property type="term" value="F:4-coumarate-CoA ligase activity"/>
    <property type="evidence" value="ECO:0007669"/>
    <property type="project" value="UniProtKB-EC"/>
</dbReference>
<proteinExistence type="predicted"/>
<dbReference type="GO" id="GO:0009698">
    <property type="term" value="P:phenylpropanoid metabolic process"/>
    <property type="evidence" value="ECO:0007669"/>
    <property type="project" value="UniProtKB-ARBA"/>
</dbReference>
<sequence>MLMRYNFLQRYLFLLSCYDMTLLFFPHHSIALVVDSPQFFNRLAESFISRINARFIVLLWGDKSSLNSKAVMDIPVYDYNDITVLGRENRNALCYSSEQGRQGVFEAITPEDVATLIYTSGTSGTPKGVMLTHRNLLHQINNMWEIVPAVPGDRFLSMLPPWHAYERSAEYFIFTHGAQQIYSSVKYLKADLQKYQPHYVFSVPLVYETLYSSIQRQISSSSRARKTVALALIKISLLYMEAKKIFEGTVLSNNPVKPSSISYMFNCLWARIVAALLWPLHNLAKMLFYKKIHSTVGISKAAISGGGSLPMHVDKFFEAIGIKVQNGYGLTETSPAVAARRPFCNVRGSTGVYAFID</sequence>
<name>A0A9R0XP72_TRITD</name>
<dbReference type="PANTHER" id="PTHR43813">
    <property type="entry name" value="ACYL-ACTIVATING ENZYME 16, CHLOROPLASTIC-RELATED"/>
    <property type="match status" value="1"/>
</dbReference>
<dbReference type="Pfam" id="PF00501">
    <property type="entry name" value="AMP-binding"/>
    <property type="match status" value="1"/>
</dbReference>
<comment type="catalytic activity">
    <reaction evidence="5">
        <text>(E)-4-coumarate + ATP + CoA = (E)-4-coumaroyl-CoA + AMP + diphosphate</text>
        <dbReference type="Rhea" id="RHEA:19641"/>
        <dbReference type="ChEBI" id="CHEBI:12876"/>
        <dbReference type="ChEBI" id="CHEBI:30616"/>
        <dbReference type="ChEBI" id="CHEBI:33019"/>
        <dbReference type="ChEBI" id="CHEBI:57287"/>
        <dbReference type="ChEBI" id="CHEBI:85008"/>
        <dbReference type="ChEBI" id="CHEBI:456215"/>
        <dbReference type="EC" id="6.2.1.12"/>
    </reaction>
    <physiologicalReaction direction="left-to-right" evidence="5">
        <dbReference type="Rhea" id="RHEA:19642"/>
    </physiologicalReaction>
</comment>
<dbReference type="Proteomes" id="UP000324705">
    <property type="component" value="Chromosome 5B"/>
</dbReference>
<evidence type="ECO:0000256" key="3">
    <source>
        <dbReference type="ARBA" id="ARBA00034219"/>
    </source>
</evidence>
<dbReference type="InterPro" id="IPR052987">
    <property type="entry name" value="Chloroplast_AMP-bd_Enzymes"/>
</dbReference>
<dbReference type="GO" id="GO:0030497">
    <property type="term" value="P:fatty acid elongation"/>
    <property type="evidence" value="ECO:0007669"/>
    <property type="project" value="TreeGrafter"/>
</dbReference>
<evidence type="ECO:0000313" key="8">
    <source>
        <dbReference type="Proteomes" id="UP000324705"/>
    </source>
</evidence>
<dbReference type="EMBL" id="LT934120">
    <property type="protein sequence ID" value="VAI40166.1"/>
    <property type="molecule type" value="Genomic_DNA"/>
</dbReference>